<evidence type="ECO:0000256" key="2">
    <source>
        <dbReference type="ARBA" id="ARBA00022523"/>
    </source>
</evidence>
<evidence type="ECO:0000256" key="4">
    <source>
        <dbReference type="ARBA" id="ARBA00022729"/>
    </source>
</evidence>
<comment type="similarity">
    <text evidence="5">Belongs to the EXORDIUM family.</text>
</comment>
<dbReference type="EMBL" id="CP144746">
    <property type="protein sequence ID" value="WVZ60417.1"/>
    <property type="molecule type" value="Genomic_DNA"/>
</dbReference>
<evidence type="ECO:0000256" key="6">
    <source>
        <dbReference type="SAM" id="MobiDB-lite"/>
    </source>
</evidence>
<proteinExistence type="inferred from homology"/>
<keyword evidence="2" id="KW-0052">Apoplast</keyword>
<dbReference type="Pfam" id="PF04674">
    <property type="entry name" value="Phi_1"/>
    <property type="match status" value="1"/>
</dbReference>
<keyword evidence="4" id="KW-0732">Signal</keyword>
<evidence type="ECO:0000313" key="8">
    <source>
        <dbReference type="Proteomes" id="UP001341281"/>
    </source>
</evidence>
<comment type="subcellular location">
    <subcellularLocation>
        <location evidence="1">Secreted</location>
        <location evidence="1">Extracellular space</location>
        <location evidence="1">Apoplast</location>
    </subcellularLocation>
</comment>
<evidence type="ECO:0000313" key="7">
    <source>
        <dbReference type="EMBL" id="WVZ60417.1"/>
    </source>
</evidence>
<organism evidence="7 8">
    <name type="scientific">Paspalum notatum var. saurae</name>
    <dbReference type="NCBI Taxonomy" id="547442"/>
    <lineage>
        <taxon>Eukaryota</taxon>
        <taxon>Viridiplantae</taxon>
        <taxon>Streptophyta</taxon>
        <taxon>Embryophyta</taxon>
        <taxon>Tracheophyta</taxon>
        <taxon>Spermatophyta</taxon>
        <taxon>Magnoliopsida</taxon>
        <taxon>Liliopsida</taxon>
        <taxon>Poales</taxon>
        <taxon>Poaceae</taxon>
        <taxon>PACMAD clade</taxon>
        <taxon>Panicoideae</taxon>
        <taxon>Andropogonodae</taxon>
        <taxon>Paspaleae</taxon>
        <taxon>Paspalinae</taxon>
        <taxon>Paspalum</taxon>
    </lineage>
</organism>
<dbReference type="Proteomes" id="UP001341281">
    <property type="component" value="Chromosome 02"/>
</dbReference>
<gene>
    <name evidence="7" type="ORF">U9M48_010441</name>
</gene>
<protein>
    <submittedName>
        <fullName evidence="7">Uncharacterized protein</fullName>
    </submittedName>
</protein>
<reference evidence="7 8" key="1">
    <citation type="submission" date="2024-02" db="EMBL/GenBank/DDBJ databases">
        <title>High-quality chromosome-scale genome assembly of Pensacola bahiagrass (Paspalum notatum Flugge var. saurae).</title>
        <authorList>
            <person name="Vega J.M."/>
            <person name="Podio M."/>
            <person name="Orjuela J."/>
            <person name="Siena L.A."/>
            <person name="Pessino S.C."/>
            <person name="Combes M.C."/>
            <person name="Mariac C."/>
            <person name="Albertini E."/>
            <person name="Pupilli F."/>
            <person name="Ortiz J.P.A."/>
            <person name="Leblanc O."/>
        </authorList>
    </citation>
    <scope>NUCLEOTIDE SEQUENCE [LARGE SCALE GENOMIC DNA]</scope>
    <source>
        <strain evidence="7">R1</strain>
        <tissue evidence="7">Leaf</tissue>
    </source>
</reference>
<dbReference type="AlphaFoldDB" id="A0AAQ3WG95"/>
<name>A0AAQ3WG95_PASNO</name>
<feature type="region of interest" description="Disordered" evidence="6">
    <location>
        <begin position="67"/>
        <end position="88"/>
    </location>
</feature>
<evidence type="ECO:0000256" key="5">
    <source>
        <dbReference type="ARBA" id="ARBA00023591"/>
    </source>
</evidence>
<evidence type="ECO:0000256" key="1">
    <source>
        <dbReference type="ARBA" id="ARBA00004271"/>
    </source>
</evidence>
<sequence length="88" mass="9097">MTLDQVAQFAVGARGTLVLVLTDADVALAGFGSMRHSSAAWGTGYAYAWAGDAARQYAWPFATAMYGPQDSQSHSPSAPPTATSPSMA</sequence>
<keyword evidence="3" id="KW-0964">Secreted</keyword>
<dbReference type="InterPro" id="IPR006766">
    <property type="entry name" value="EXORDIUM-like"/>
</dbReference>
<accession>A0AAQ3WG95</accession>
<dbReference type="GO" id="GO:0048046">
    <property type="term" value="C:apoplast"/>
    <property type="evidence" value="ECO:0007669"/>
    <property type="project" value="UniProtKB-SubCell"/>
</dbReference>
<evidence type="ECO:0000256" key="3">
    <source>
        <dbReference type="ARBA" id="ARBA00022525"/>
    </source>
</evidence>
<keyword evidence="8" id="KW-1185">Reference proteome</keyword>